<protein>
    <submittedName>
        <fullName evidence="2">Uncharacterized protein</fullName>
    </submittedName>
</protein>
<evidence type="ECO:0000256" key="1">
    <source>
        <dbReference type="SAM" id="Phobius"/>
    </source>
</evidence>
<sequence length="81" mass="9675">FSHKESQFFDDRIGQRLPHHFFINILFELFSTSQMIVLAYLTNDSVANWLDKKGRAPVATLRLERRRPMHAFPRLLTDWET</sequence>
<name>A0AAN5CSR7_9BILA</name>
<dbReference type="EMBL" id="BTRK01000004">
    <property type="protein sequence ID" value="GMR50018.1"/>
    <property type="molecule type" value="Genomic_DNA"/>
</dbReference>
<accession>A0AAN5CSR7</accession>
<comment type="caution">
    <text evidence="2">The sequence shown here is derived from an EMBL/GenBank/DDBJ whole genome shotgun (WGS) entry which is preliminary data.</text>
</comment>
<keyword evidence="1" id="KW-0472">Membrane</keyword>
<feature type="non-terminal residue" evidence="2">
    <location>
        <position position="81"/>
    </location>
</feature>
<keyword evidence="3" id="KW-1185">Reference proteome</keyword>
<feature type="transmembrane region" description="Helical" evidence="1">
    <location>
        <begin position="21"/>
        <end position="41"/>
    </location>
</feature>
<dbReference type="Proteomes" id="UP001328107">
    <property type="component" value="Unassembled WGS sequence"/>
</dbReference>
<proteinExistence type="predicted"/>
<keyword evidence="1" id="KW-0812">Transmembrane</keyword>
<gene>
    <name evidence="2" type="ORF">PMAYCL1PPCAC_20213</name>
</gene>
<dbReference type="AlphaFoldDB" id="A0AAN5CSR7"/>
<organism evidence="2 3">
    <name type="scientific">Pristionchus mayeri</name>
    <dbReference type="NCBI Taxonomy" id="1317129"/>
    <lineage>
        <taxon>Eukaryota</taxon>
        <taxon>Metazoa</taxon>
        <taxon>Ecdysozoa</taxon>
        <taxon>Nematoda</taxon>
        <taxon>Chromadorea</taxon>
        <taxon>Rhabditida</taxon>
        <taxon>Rhabditina</taxon>
        <taxon>Diplogasteromorpha</taxon>
        <taxon>Diplogasteroidea</taxon>
        <taxon>Neodiplogasteridae</taxon>
        <taxon>Pristionchus</taxon>
    </lineage>
</organism>
<reference evidence="3" key="1">
    <citation type="submission" date="2022-10" db="EMBL/GenBank/DDBJ databases">
        <title>Genome assembly of Pristionchus species.</title>
        <authorList>
            <person name="Yoshida K."/>
            <person name="Sommer R.J."/>
        </authorList>
    </citation>
    <scope>NUCLEOTIDE SEQUENCE [LARGE SCALE GENOMIC DNA]</scope>
    <source>
        <strain evidence="3">RS5460</strain>
    </source>
</reference>
<keyword evidence="1" id="KW-1133">Transmembrane helix</keyword>
<feature type="non-terminal residue" evidence="2">
    <location>
        <position position="1"/>
    </location>
</feature>
<evidence type="ECO:0000313" key="2">
    <source>
        <dbReference type="EMBL" id="GMR50018.1"/>
    </source>
</evidence>
<evidence type="ECO:0000313" key="3">
    <source>
        <dbReference type="Proteomes" id="UP001328107"/>
    </source>
</evidence>